<protein>
    <submittedName>
        <fullName evidence="4">BTB/POZ domain protein</fullName>
    </submittedName>
</protein>
<reference evidence="4" key="1">
    <citation type="journal article" date="2023" name="Science">
        <title>Elucidation of the pathway for biosynthesis of saponin adjuvants from the soapbark tree.</title>
        <authorList>
            <person name="Reed J."/>
            <person name="Orme A."/>
            <person name="El-Demerdash A."/>
            <person name="Owen C."/>
            <person name="Martin L.B.B."/>
            <person name="Misra R.C."/>
            <person name="Kikuchi S."/>
            <person name="Rejzek M."/>
            <person name="Martin A.C."/>
            <person name="Harkess A."/>
            <person name="Leebens-Mack J."/>
            <person name="Louveau T."/>
            <person name="Stephenson M.J."/>
            <person name="Osbourn A."/>
        </authorList>
    </citation>
    <scope>NUCLEOTIDE SEQUENCE</scope>
    <source>
        <strain evidence="4">S10</strain>
    </source>
</reference>
<comment type="pathway">
    <text evidence="2">Protein modification; protein ubiquitination.</text>
</comment>
<sequence length="1035" mass="117664">MKSSKQKTENNRSINGHTYTLHQRLHHALNLGSRFYDEKIGKWKWQCANIEVQKHVIRSIAAFLDSLSVDTLQHPLVKDSVADMLEALLWILQCKNVAMLHIAANVTVKLVSILPSSVLQTHTLDLVYPLTCLLTSYQAEVAISCATALNLAISKLSTKTEKAVWKILKEAESVISISSNIKDFSGGTMSFEYFQEMGSLLSTILSRWPPSRFPVWNDNKMMKILADIHTKSDFSVKIPVIKLYSSLALCGTGAKILIETGEVFLQRIVQYMGNLHPPDVRIEALKLMQRLLRNQENCLKVMDLCGESLVEAIICGMREIGLQHGKIAKDQICLLEETCRLALITRWAGKHHINFWNQGIQGLLLNLLIEDFHNKPSQNILSLEKQISIVQEGLDGNHLLGMRCYIWDTLGWLAVHCREDFNPCTDESELHLSILITCACLAFVNAIQKWCHICQNDIVDSLKSESASRAVLRMIYSPCNYIASKARFVLSDILKSSGKEYLKSIIKTLECIASLESFGSNKVQLSINLMGLTCYSNFPVYRRCITKSNGMKTLVLLVKRCLSMVNPVERLSTALHLHNTFHERTCCWDFEEDWEGCNSLLLYSLWGLTELLRYSGSVRDNLGIGADEMAYVEAQLVSELQEICSNAYAPGLKWYASYILSYFGFYGFPNKLGKRVGKSFNEKEDADVRLILASGHLLSVHNVILSVRCPSLLPPERKPNKVKAIDGFLPEEPDKFRREIEREVQLSAHVDYEALVKLLEYVYLGFLQAGDELVKKLKVLAKRCKLQFLLQMLYRQSPKWGTPFPGSDLTSALGPTGYSSSDIIMEAKTAKLYDWTCKMCSRSVPHMHAHKVILQSSSDYFRALFHSGMQESHSQIIEVPVSWEAMFKLVHWFYSNKLPNHPSGCIWDNMNTEKKLSELHPYLELCWLAEFWLLEDIQEACWNVIVACLNSSIELCNKILQVAAKFSLWKLVEVVADHMAPSYRQLRDSGELELLDDVLVDLIHSAFVRFSQERGLNRQLRDCDEFEDLDDMPVT</sequence>
<dbReference type="InterPro" id="IPR000210">
    <property type="entry name" value="BTB/POZ_dom"/>
</dbReference>
<dbReference type="InterPro" id="IPR016024">
    <property type="entry name" value="ARM-type_fold"/>
</dbReference>
<dbReference type="InterPro" id="IPR011333">
    <property type="entry name" value="SKP1/BTB/POZ_sf"/>
</dbReference>
<evidence type="ECO:0000313" key="5">
    <source>
        <dbReference type="Proteomes" id="UP001163823"/>
    </source>
</evidence>
<comment type="caution">
    <text evidence="4">The sequence shown here is derived from an EMBL/GenBank/DDBJ whole genome shotgun (WGS) entry which is preliminary data.</text>
</comment>
<name>A0AAD7KYP9_QUISA</name>
<feature type="domain" description="BTB" evidence="3">
    <location>
        <begin position="821"/>
        <end position="902"/>
    </location>
</feature>
<dbReference type="Proteomes" id="UP001163823">
    <property type="component" value="Chromosome 12"/>
</dbReference>
<evidence type="ECO:0000313" key="4">
    <source>
        <dbReference type="EMBL" id="KAJ7948098.1"/>
    </source>
</evidence>
<evidence type="ECO:0000259" key="3">
    <source>
        <dbReference type="PROSITE" id="PS50097"/>
    </source>
</evidence>
<accession>A0AAD7KYP9</accession>
<dbReference type="AlphaFoldDB" id="A0AAD7KYP9"/>
<dbReference type="SUPFAM" id="SSF54695">
    <property type="entry name" value="POZ domain"/>
    <property type="match status" value="2"/>
</dbReference>
<dbReference type="SUPFAM" id="SSF48371">
    <property type="entry name" value="ARM repeat"/>
    <property type="match status" value="1"/>
</dbReference>
<dbReference type="GO" id="GO:0012505">
    <property type="term" value="C:endomembrane system"/>
    <property type="evidence" value="ECO:0007669"/>
    <property type="project" value="UniProtKB-SubCell"/>
</dbReference>
<dbReference type="PROSITE" id="PS50097">
    <property type="entry name" value="BTB"/>
    <property type="match status" value="1"/>
</dbReference>
<gene>
    <name evidence="4" type="ORF">O6P43_028623</name>
</gene>
<dbReference type="EMBL" id="JARAOO010000012">
    <property type="protein sequence ID" value="KAJ7948098.1"/>
    <property type="molecule type" value="Genomic_DNA"/>
</dbReference>
<dbReference type="PANTHER" id="PTHR35918">
    <property type="entry name" value="OS06G0674800 PROTEIN"/>
    <property type="match status" value="1"/>
</dbReference>
<dbReference type="KEGG" id="qsa:O6P43_028623"/>
<evidence type="ECO:0000256" key="2">
    <source>
        <dbReference type="ARBA" id="ARBA00004906"/>
    </source>
</evidence>
<dbReference type="Pfam" id="PF00651">
    <property type="entry name" value="BTB"/>
    <property type="match status" value="1"/>
</dbReference>
<dbReference type="InterPro" id="IPR059007">
    <property type="entry name" value="ARM_At1g04390"/>
</dbReference>
<keyword evidence="5" id="KW-1185">Reference proteome</keyword>
<dbReference type="Pfam" id="PF26522">
    <property type="entry name" value="ARM_6"/>
    <property type="match status" value="1"/>
</dbReference>
<dbReference type="SMART" id="SM00225">
    <property type="entry name" value="BTB"/>
    <property type="match status" value="2"/>
</dbReference>
<evidence type="ECO:0000256" key="1">
    <source>
        <dbReference type="ARBA" id="ARBA00004184"/>
    </source>
</evidence>
<dbReference type="InterPro" id="IPR044953">
    <property type="entry name" value="At1g04390-like"/>
</dbReference>
<dbReference type="CDD" id="cd18186">
    <property type="entry name" value="BTB_POZ_ZBTB_KLHL-like"/>
    <property type="match status" value="1"/>
</dbReference>
<dbReference type="InterPro" id="IPR011989">
    <property type="entry name" value="ARM-like"/>
</dbReference>
<proteinExistence type="predicted"/>
<dbReference type="Gene3D" id="3.30.710.10">
    <property type="entry name" value="Potassium Channel Kv1.1, Chain A"/>
    <property type="match status" value="2"/>
</dbReference>
<dbReference type="PANTHER" id="PTHR35918:SF1">
    <property type="entry name" value="BTB DOMAIN-CONTAINING PROTEIN"/>
    <property type="match status" value="1"/>
</dbReference>
<dbReference type="Gene3D" id="1.25.10.10">
    <property type="entry name" value="Leucine-rich Repeat Variant"/>
    <property type="match status" value="1"/>
</dbReference>
<organism evidence="4 5">
    <name type="scientific">Quillaja saponaria</name>
    <name type="common">Soap bark tree</name>
    <dbReference type="NCBI Taxonomy" id="32244"/>
    <lineage>
        <taxon>Eukaryota</taxon>
        <taxon>Viridiplantae</taxon>
        <taxon>Streptophyta</taxon>
        <taxon>Embryophyta</taxon>
        <taxon>Tracheophyta</taxon>
        <taxon>Spermatophyta</taxon>
        <taxon>Magnoliopsida</taxon>
        <taxon>eudicotyledons</taxon>
        <taxon>Gunneridae</taxon>
        <taxon>Pentapetalae</taxon>
        <taxon>rosids</taxon>
        <taxon>fabids</taxon>
        <taxon>Fabales</taxon>
        <taxon>Quillajaceae</taxon>
        <taxon>Quillaja</taxon>
    </lineage>
</organism>
<comment type="subcellular location">
    <subcellularLocation>
        <location evidence="1">Endomembrane system</location>
        <topology evidence="1">Peripheral membrane protein</topology>
    </subcellularLocation>
</comment>